<dbReference type="Pfam" id="PF00379">
    <property type="entry name" value="Chitin_bind_4"/>
    <property type="match status" value="1"/>
</dbReference>
<dbReference type="GO" id="GO:0062129">
    <property type="term" value="C:chitin-based extracellular matrix"/>
    <property type="evidence" value="ECO:0007669"/>
    <property type="project" value="TreeGrafter"/>
</dbReference>
<reference evidence="4" key="2">
    <citation type="submission" date="2020-05" db="UniProtKB">
        <authorList>
            <consortium name="EnsemblMetazoa"/>
        </authorList>
    </citation>
    <scope>IDENTIFICATION</scope>
    <source>
        <strain evidence="4">FAR1</strain>
    </source>
</reference>
<keyword evidence="3" id="KW-0732">Signal</keyword>
<keyword evidence="5" id="KW-1185">Reference proteome</keyword>
<accession>A0A182QBG5</accession>
<evidence type="ECO:0000313" key="5">
    <source>
        <dbReference type="Proteomes" id="UP000075886"/>
    </source>
</evidence>
<dbReference type="InterPro" id="IPR050468">
    <property type="entry name" value="Cuticle_Struct_Prot"/>
</dbReference>
<dbReference type="PANTHER" id="PTHR10380">
    <property type="entry name" value="CUTICLE PROTEIN"/>
    <property type="match status" value="1"/>
</dbReference>
<dbReference type="PRINTS" id="PR00947">
    <property type="entry name" value="CUTICLE"/>
</dbReference>
<keyword evidence="1" id="KW-0193">Cuticle</keyword>
<dbReference type="PROSITE" id="PS51155">
    <property type="entry name" value="CHIT_BIND_RR_2"/>
    <property type="match status" value="1"/>
</dbReference>
<dbReference type="EMBL" id="AXCN02000482">
    <property type="status" value="NOT_ANNOTATED_CDS"/>
    <property type="molecule type" value="Genomic_DNA"/>
</dbReference>
<reference evidence="5" key="1">
    <citation type="submission" date="2014-01" db="EMBL/GenBank/DDBJ databases">
        <title>The Genome Sequence of Anopheles farauti FAR1 (V2).</title>
        <authorList>
            <consortium name="The Broad Institute Genomics Platform"/>
            <person name="Neafsey D.E."/>
            <person name="Besansky N."/>
            <person name="Howell P."/>
            <person name="Walton C."/>
            <person name="Young S.K."/>
            <person name="Zeng Q."/>
            <person name="Gargeya S."/>
            <person name="Fitzgerald M."/>
            <person name="Haas B."/>
            <person name="Abouelleil A."/>
            <person name="Allen A.W."/>
            <person name="Alvarado L."/>
            <person name="Arachchi H.M."/>
            <person name="Berlin A.M."/>
            <person name="Chapman S.B."/>
            <person name="Gainer-Dewar J."/>
            <person name="Goldberg J."/>
            <person name="Griggs A."/>
            <person name="Gujja S."/>
            <person name="Hansen M."/>
            <person name="Howarth C."/>
            <person name="Imamovic A."/>
            <person name="Ireland A."/>
            <person name="Larimer J."/>
            <person name="McCowan C."/>
            <person name="Murphy C."/>
            <person name="Pearson M."/>
            <person name="Poon T.W."/>
            <person name="Priest M."/>
            <person name="Roberts A."/>
            <person name="Saif S."/>
            <person name="Shea T."/>
            <person name="Sisk P."/>
            <person name="Sykes S."/>
            <person name="Wortman J."/>
            <person name="Nusbaum C."/>
            <person name="Birren B."/>
        </authorList>
    </citation>
    <scope>NUCLEOTIDE SEQUENCE [LARGE SCALE GENOMIC DNA]</scope>
    <source>
        <strain evidence="5">FAR1</strain>
    </source>
</reference>
<dbReference type="Proteomes" id="UP000075886">
    <property type="component" value="Unassembled WGS sequence"/>
</dbReference>
<dbReference type="AlphaFoldDB" id="A0A182QBG5"/>
<evidence type="ECO:0000313" key="4">
    <source>
        <dbReference type="EnsemblMetazoa" id="AFAF006829-PA"/>
    </source>
</evidence>
<dbReference type="VEuPathDB" id="VectorBase:AFAF006829"/>
<dbReference type="STRING" id="69004.A0A182QBG5"/>
<organism evidence="4 5">
    <name type="scientific">Anopheles farauti</name>
    <dbReference type="NCBI Taxonomy" id="69004"/>
    <lineage>
        <taxon>Eukaryota</taxon>
        <taxon>Metazoa</taxon>
        <taxon>Ecdysozoa</taxon>
        <taxon>Arthropoda</taxon>
        <taxon>Hexapoda</taxon>
        <taxon>Insecta</taxon>
        <taxon>Pterygota</taxon>
        <taxon>Neoptera</taxon>
        <taxon>Endopterygota</taxon>
        <taxon>Diptera</taxon>
        <taxon>Nematocera</taxon>
        <taxon>Culicoidea</taxon>
        <taxon>Culicidae</taxon>
        <taxon>Anophelinae</taxon>
        <taxon>Anopheles</taxon>
    </lineage>
</organism>
<protein>
    <submittedName>
        <fullName evidence="4">Uncharacterized protein</fullName>
    </submittedName>
</protein>
<dbReference type="InterPro" id="IPR000618">
    <property type="entry name" value="Insect_cuticle"/>
</dbReference>
<evidence type="ECO:0000256" key="1">
    <source>
        <dbReference type="PROSITE-ProRule" id="PRU00497"/>
    </source>
</evidence>
<dbReference type="PANTHER" id="PTHR10380:SF241">
    <property type="entry name" value="CUTICULAR PROTEIN 47EG-RELATED"/>
    <property type="match status" value="1"/>
</dbReference>
<dbReference type="GO" id="GO:0008010">
    <property type="term" value="F:structural constituent of chitin-based larval cuticle"/>
    <property type="evidence" value="ECO:0007669"/>
    <property type="project" value="TreeGrafter"/>
</dbReference>
<sequence>MKMFVALFAVFAVASAIGDYHHHHHEPTGAPIKIVHSESYHGHDGSYKFGYESANGIAAQEQGFVKNGGSKDHEVQVAHGSFSYTDPHGHPVSLSYVADEHGFQPKGSHIPTPPPLPKELVDAYAKAASQPHHEEPQPHYAPQPTYKHY</sequence>
<feature type="signal peptide" evidence="3">
    <location>
        <begin position="1"/>
        <end position="18"/>
    </location>
</feature>
<dbReference type="EnsemblMetazoa" id="AFAF006829-RA">
    <property type="protein sequence ID" value="AFAF006829-PA"/>
    <property type="gene ID" value="AFAF006829"/>
</dbReference>
<feature type="region of interest" description="Disordered" evidence="2">
    <location>
        <begin position="124"/>
        <end position="149"/>
    </location>
</feature>
<evidence type="ECO:0000256" key="3">
    <source>
        <dbReference type="SAM" id="SignalP"/>
    </source>
</evidence>
<feature type="chain" id="PRO_5008132624" evidence="3">
    <location>
        <begin position="19"/>
        <end position="149"/>
    </location>
</feature>
<name>A0A182QBG5_9DIPT</name>
<evidence type="ECO:0000256" key="2">
    <source>
        <dbReference type="SAM" id="MobiDB-lite"/>
    </source>
</evidence>
<proteinExistence type="predicted"/>